<keyword evidence="10" id="KW-0813">Transport</keyword>
<evidence type="ECO:0000256" key="3">
    <source>
        <dbReference type="ARBA" id="ARBA00022692"/>
    </source>
</evidence>
<comment type="activity regulation">
    <text evidence="10">Na(+) is not transported, but it plays an essential structural role and its presence is essential for fluoride channel function.</text>
</comment>
<evidence type="ECO:0000256" key="9">
    <source>
        <dbReference type="ARBA" id="ARBA00049940"/>
    </source>
</evidence>
<feature type="binding site" evidence="10">
    <location>
        <position position="68"/>
    </location>
    <ligand>
        <name>Na(+)</name>
        <dbReference type="ChEBI" id="CHEBI:29101"/>
        <note>structural</note>
    </ligand>
</feature>
<dbReference type="Proteomes" id="UP000192674">
    <property type="component" value="Unassembled WGS sequence"/>
</dbReference>
<dbReference type="Pfam" id="PF02537">
    <property type="entry name" value="CRCB"/>
    <property type="match status" value="1"/>
</dbReference>
<evidence type="ECO:0000313" key="11">
    <source>
        <dbReference type="EMBL" id="SMD24212.1"/>
    </source>
</evidence>
<evidence type="ECO:0000256" key="7">
    <source>
        <dbReference type="ARBA" id="ARBA00035120"/>
    </source>
</evidence>
<evidence type="ECO:0000256" key="10">
    <source>
        <dbReference type="HAMAP-Rule" id="MF_00454"/>
    </source>
</evidence>
<name>A0A1W2FR64_KIBAR</name>
<dbReference type="GO" id="GO:0140114">
    <property type="term" value="P:cellular detoxification of fluoride"/>
    <property type="evidence" value="ECO:0007669"/>
    <property type="project" value="UniProtKB-UniRule"/>
</dbReference>
<keyword evidence="10" id="KW-0915">Sodium</keyword>
<dbReference type="GO" id="GO:0046872">
    <property type="term" value="F:metal ion binding"/>
    <property type="evidence" value="ECO:0007669"/>
    <property type="project" value="UniProtKB-KW"/>
</dbReference>
<dbReference type="AlphaFoldDB" id="A0A1W2FR64"/>
<dbReference type="InterPro" id="IPR003691">
    <property type="entry name" value="FluC"/>
</dbReference>
<keyword evidence="3 10" id="KW-0812">Transmembrane</keyword>
<dbReference type="GO" id="GO:0062054">
    <property type="term" value="F:fluoride channel activity"/>
    <property type="evidence" value="ECO:0007669"/>
    <property type="project" value="UniProtKB-UniRule"/>
</dbReference>
<keyword evidence="4 10" id="KW-1133">Transmembrane helix</keyword>
<dbReference type="GO" id="GO:0005886">
    <property type="term" value="C:plasma membrane"/>
    <property type="evidence" value="ECO:0007669"/>
    <property type="project" value="UniProtKB-SubCell"/>
</dbReference>
<feature type="transmembrane region" description="Helical" evidence="10">
    <location>
        <begin position="27"/>
        <end position="46"/>
    </location>
</feature>
<sequence>MLVVLAVSLGGGLGALARYAVGLLVPSIWGTFAVNVLGCLLIGVLMGGRPGHRLTRPFLGVGVLGGFTTFSTYTVQGLGLSLGMAVGYLAATLVAAMIAVTAGVLIGRRFA</sequence>
<reference evidence="11 12" key="1">
    <citation type="submission" date="2017-04" db="EMBL/GenBank/DDBJ databases">
        <authorList>
            <person name="Afonso C.L."/>
            <person name="Miller P.J."/>
            <person name="Scott M.A."/>
            <person name="Spackman E."/>
            <person name="Goraichik I."/>
            <person name="Dimitrov K.M."/>
            <person name="Suarez D.L."/>
            <person name="Swayne D.E."/>
        </authorList>
    </citation>
    <scope>NUCLEOTIDE SEQUENCE [LARGE SCALE GENOMIC DNA]</scope>
    <source>
        <strain evidence="11 12">DSM 43828</strain>
    </source>
</reference>
<evidence type="ECO:0000256" key="4">
    <source>
        <dbReference type="ARBA" id="ARBA00022989"/>
    </source>
</evidence>
<keyword evidence="12" id="KW-1185">Reference proteome</keyword>
<evidence type="ECO:0000256" key="1">
    <source>
        <dbReference type="ARBA" id="ARBA00004651"/>
    </source>
</evidence>
<evidence type="ECO:0000256" key="6">
    <source>
        <dbReference type="ARBA" id="ARBA00023303"/>
    </source>
</evidence>
<comment type="catalytic activity">
    <reaction evidence="8">
        <text>fluoride(in) = fluoride(out)</text>
        <dbReference type="Rhea" id="RHEA:76159"/>
        <dbReference type="ChEBI" id="CHEBI:17051"/>
    </reaction>
    <physiologicalReaction direction="left-to-right" evidence="8">
        <dbReference type="Rhea" id="RHEA:76160"/>
    </physiologicalReaction>
</comment>
<keyword evidence="10" id="KW-0479">Metal-binding</keyword>
<gene>
    <name evidence="10" type="primary">fluC</name>
    <name evidence="10" type="synonym">crcB</name>
    <name evidence="11" type="ORF">SAMN05661093_08361</name>
</gene>
<feature type="transmembrane region" description="Helical" evidence="10">
    <location>
        <begin position="85"/>
        <end position="106"/>
    </location>
</feature>
<protein>
    <recommendedName>
        <fullName evidence="10">Fluoride-specific ion channel FluC</fullName>
    </recommendedName>
</protein>
<keyword evidence="6 10" id="KW-0407">Ion channel</keyword>
<keyword evidence="10" id="KW-0406">Ion transport</keyword>
<evidence type="ECO:0000256" key="5">
    <source>
        <dbReference type="ARBA" id="ARBA00023136"/>
    </source>
</evidence>
<evidence type="ECO:0000256" key="8">
    <source>
        <dbReference type="ARBA" id="ARBA00035585"/>
    </source>
</evidence>
<feature type="transmembrane region" description="Helical" evidence="10">
    <location>
        <begin position="58"/>
        <end position="79"/>
    </location>
</feature>
<comment type="subcellular location">
    <subcellularLocation>
        <location evidence="1 10">Cell membrane</location>
        <topology evidence="1 10">Multi-pass membrane protein</topology>
    </subcellularLocation>
</comment>
<dbReference type="EMBL" id="FWXV01000010">
    <property type="protein sequence ID" value="SMD24212.1"/>
    <property type="molecule type" value="Genomic_DNA"/>
</dbReference>
<evidence type="ECO:0000256" key="2">
    <source>
        <dbReference type="ARBA" id="ARBA00022475"/>
    </source>
</evidence>
<dbReference type="RefSeq" id="WP_084432857.1">
    <property type="nucleotide sequence ID" value="NZ_FWXV01000010.1"/>
</dbReference>
<feature type="binding site" evidence="10">
    <location>
        <position position="65"/>
    </location>
    <ligand>
        <name>Na(+)</name>
        <dbReference type="ChEBI" id="CHEBI:29101"/>
        <note>structural</note>
    </ligand>
</feature>
<comment type="similarity">
    <text evidence="7 10">Belongs to the fluoride channel Fluc/FEX (TC 1.A.43) family.</text>
</comment>
<dbReference type="HAMAP" id="MF_00454">
    <property type="entry name" value="FluC"/>
    <property type="match status" value="1"/>
</dbReference>
<proteinExistence type="inferred from homology"/>
<comment type="function">
    <text evidence="9 10">Fluoride-specific ion channel. Important for reducing fluoride concentration in the cell, thus reducing its toxicity.</text>
</comment>
<dbReference type="OrthoDB" id="4408652at2"/>
<evidence type="ECO:0000313" key="12">
    <source>
        <dbReference type="Proteomes" id="UP000192674"/>
    </source>
</evidence>
<organism evidence="11 12">
    <name type="scientific">Kibdelosporangium aridum</name>
    <dbReference type="NCBI Taxonomy" id="2030"/>
    <lineage>
        <taxon>Bacteria</taxon>
        <taxon>Bacillati</taxon>
        <taxon>Actinomycetota</taxon>
        <taxon>Actinomycetes</taxon>
        <taxon>Pseudonocardiales</taxon>
        <taxon>Pseudonocardiaceae</taxon>
        <taxon>Kibdelosporangium</taxon>
    </lineage>
</organism>
<keyword evidence="5 10" id="KW-0472">Membrane</keyword>
<keyword evidence="2 10" id="KW-1003">Cell membrane</keyword>
<accession>A0A1W2FR64</accession>